<reference evidence="1" key="1">
    <citation type="submission" date="2024-05" db="EMBL/GenBank/DDBJ databases">
        <title>30 novel species of actinomycetes from the DSMZ collection.</title>
        <authorList>
            <person name="Nouioui I."/>
        </authorList>
    </citation>
    <scope>NUCLEOTIDE SEQUENCE</scope>
    <source>
        <strain evidence="1">DSM 41529</strain>
    </source>
</reference>
<keyword evidence="2" id="KW-1185">Reference proteome</keyword>
<dbReference type="Proteomes" id="UP001180754">
    <property type="component" value="Unassembled WGS sequence"/>
</dbReference>
<evidence type="ECO:0008006" key="3">
    <source>
        <dbReference type="Google" id="ProtNLM"/>
    </source>
</evidence>
<accession>A0ABU2XTG6</accession>
<dbReference type="SUPFAM" id="SSF53474">
    <property type="entry name" value="alpha/beta-Hydrolases"/>
    <property type="match status" value="1"/>
</dbReference>
<comment type="caution">
    <text evidence="1">The sequence shown here is derived from an EMBL/GenBank/DDBJ whole genome shotgun (WGS) entry which is preliminary data.</text>
</comment>
<evidence type="ECO:0000313" key="2">
    <source>
        <dbReference type="Proteomes" id="UP001180754"/>
    </source>
</evidence>
<dbReference type="RefSeq" id="WP_311729779.1">
    <property type="nucleotide sequence ID" value="NZ_JAVRFD010000032.1"/>
</dbReference>
<organism evidence="1 2">
    <name type="scientific">Streptomyces lonegramiae</name>
    <dbReference type="NCBI Taxonomy" id="3075524"/>
    <lineage>
        <taxon>Bacteria</taxon>
        <taxon>Bacillati</taxon>
        <taxon>Actinomycetota</taxon>
        <taxon>Actinomycetes</taxon>
        <taxon>Kitasatosporales</taxon>
        <taxon>Streptomycetaceae</taxon>
        <taxon>Streptomyces</taxon>
    </lineage>
</organism>
<dbReference type="EMBL" id="JAVRFD010000032">
    <property type="protein sequence ID" value="MDT0549217.1"/>
    <property type="molecule type" value="Genomic_DNA"/>
</dbReference>
<name>A0ABU2XTG6_9ACTN</name>
<proteinExistence type="predicted"/>
<dbReference type="InterPro" id="IPR029058">
    <property type="entry name" value="AB_hydrolase_fold"/>
</dbReference>
<protein>
    <recommendedName>
        <fullName evidence="3">Alpha/beta hydrolase</fullName>
    </recommendedName>
</protein>
<gene>
    <name evidence="1" type="ORF">RND15_42085</name>
</gene>
<dbReference type="Gene3D" id="3.40.50.1820">
    <property type="entry name" value="alpha/beta hydrolase"/>
    <property type="match status" value="1"/>
</dbReference>
<sequence length="43" mass="4645">MACRRFAAEMPHTELVRVAGADHIPMENDAAAVARALADFFTA</sequence>
<evidence type="ECO:0000313" key="1">
    <source>
        <dbReference type="EMBL" id="MDT0549217.1"/>
    </source>
</evidence>